<proteinExistence type="predicted"/>
<evidence type="ECO:0008006" key="4">
    <source>
        <dbReference type="Google" id="ProtNLM"/>
    </source>
</evidence>
<dbReference type="Proteomes" id="UP001321473">
    <property type="component" value="Unassembled WGS sequence"/>
</dbReference>
<dbReference type="AlphaFoldDB" id="A0AAQ4FMD2"/>
<feature type="signal peptide" evidence="1">
    <location>
        <begin position="1"/>
        <end position="23"/>
    </location>
</feature>
<sequence>MVSYICSIAAAFALVVIAPGASASSNCLNFNLSDVFNISSCLGGPVNLCSSSSITTSLSKLLSCFIPAIFSAGTPQGIFNALGPFFAVIASRLIPFGNLISLGNLSLCGSQNCSSFFRTNATCGSAISLQIPRTGNFNACVSDLTICSVGSMATPQSVDGFVTVISCLLGQLSFTNFLSATTGILCPFLQGLSGISGSLTGPLTSLLSIFIPLVSLFAPSCSTSG</sequence>
<organism evidence="2 3">
    <name type="scientific">Amblyomma americanum</name>
    <name type="common">Lone star tick</name>
    <dbReference type="NCBI Taxonomy" id="6943"/>
    <lineage>
        <taxon>Eukaryota</taxon>
        <taxon>Metazoa</taxon>
        <taxon>Ecdysozoa</taxon>
        <taxon>Arthropoda</taxon>
        <taxon>Chelicerata</taxon>
        <taxon>Arachnida</taxon>
        <taxon>Acari</taxon>
        <taxon>Parasitiformes</taxon>
        <taxon>Ixodida</taxon>
        <taxon>Ixodoidea</taxon>
        <taxon>Ixodidae</taxon>
        <taxon>Amblyomminae</taxon>
        <taxon>Amblyomma</taxon>
    </lineage>
</organism>
<reference evidence="2 3" key="1">
    <citation type="journal article" date="2023" name="Arcadia Sci">
        <title>De novo assembly of a long-read Amblyomma americanum tick genome.</title>
        <authorList>
            <person name="Chou S."/>
            <person name="Poskanzer K.E."/>
            <person name="Rollins M."/>
            <person name="Thuy-Boun P.S."/>
        </authorList>
    </citation>
    <scope>NUCLEOTIDE SEQUENCE [LARGE SCALE GENOMIC DNA]</scope>
    <source>
        <strain evidence="2">F_SG_1</strain>
        <tissue evidence="2">Salivary glands</tissue>
    </source>
</reference>
<keyword evidence="1" id="KW-0732">Signal</keyword>
<dbReference type="EMBL" id="JARKHS020000812">
    <property type="protein sequence ID" value="KAK8788434.1"/>
    <property type="molecule type" value="Genomic_DNA"/>
</dbReference>
<evidence type="ECO:0000313" key="3">
    <source>
        <dbReference type="Proteomes" id="UP001321473"/>
    </source>
</evidence>
<accession>A0AAQ4FMD2</accession>
<gene>
    <name evidence="2" type="ORF">V5799_021790</name>
</gene>
<feature type="chain" id="PRO_5042811398" description="Secreted protein" evidence="1">
    <location>
        <begin position="24"/>
        <end position="225"/>
    </location>
</feature>
<comment type="caution">
    <text evidence="2">The sequence shown here is derived from an EMBL/GenBank/DDBJ whole genome shotgun (WGS) entry which is preliminary data.</text>
</comment>
<keyword evidence="3" id="KW-1185">Reference proteome</keyword>
<evidence type="ECO:0000313" key="2">
    <source>
        <dbReference type="EMBL" id="KAK8788434.1"/>
    </source>
</evidence>
<protein>
    <recommendedName>
        <fullName evidence="4">Secreted protein</fullName>
    </recommendedName>
</protein>
<evidence type="ECO:0000256" key="1">
    <source>
        <dbReference type="SAM" id="SignalP"/>
    </source>
</evidence>
<name>A0AAQ4FMD2_AMBAM</name>